<feature type="compositionally biased region" description="Polar residues" evidence="1">
    <location>
        <begin position="1042"/>
        <end position="1067"/>
    </location>
</feature>
<dbReference type="InterPro" id="IPR011993">
    <property type="entry name" value="PH-like_dom_sf"/>
</dbReference>
<dbReference type="Pfam" id="PF25381">
    <property type="entry name" value="PH_26"/>
    <property type="match status" value="1"/>
</dbReference>
<dbReference type="InterPro" id="IPR058155">
    <property type="entry name" value="Skg3/CAF120-like_PH"/>
</dbReference>
<feature type="compositionally biased region" description="Polar residues" evidence="1">
    <location>
        <begin position="26"/>
        <end position="51"/>
    </location>
</feature>
<feature type="region of interest" description="Disordered" evidence="1">
    <location>
        <begin position="1341"/>
        <end position="1443"/>
    </location>
</feature>
<protein>
    <recommendedName>
        <fullName evidence="2">PH domain-containing protein</fullName>
    </recommendedName>
</protein>
<reference evidence="3" key="1">
    <citation type="submission" date="2022-07" db="EMBL/GenBank/DDBJ databases">
        <title>Draft genome sequence of Zalerion maritima ATCC 34329, a (micro)plastics degrading marine fungus.</title>
        <authorList>
            <person name="Paco A."/>
            <person name="Goncalves M.F.M."/>
            <person name="Rocha-Santos T.A.P."/>
            <person name="Alves A."/>
        </authorList>
    </citation>
    <scope>NUCLEOTIDE SEQUENCE</scope>
    <source>
        <strain evidence="3">ATCC 34329</strain>
    </source>
</reference>
<evidence type="ECO:0000259" key="2">
    <source>
        <dbReference type="PROSITE" id="PS50003"/>
    </source>
</evidence>
<comment type="caution">
    <text evidence="3">The sequence shown here is derived from an EMBL/GenBank/DDBJ whole genome shotgun (WGS) entry which is preliminary data.</text>
</comment>
<feature type="compositionally biased region" description="Basic and acidic residues" evidence="1">
    <location>
        <begin position="1020"/>
        <end position="1041"/>
    </location>
</feature>
<feature type="region of interest" description="Disordered" evidence="1">
    <location>
        <begin position="1"/>
        <end position="229"/>
    </location>
</feature>
<dbReference type="SMART" id="SM00233">
    <property type="entry name" value="PH"/>
    <property type="match status" value="1"/>
</dbReference>
<feature type="compositionally biased region" description="Polar residues" evidence="1">
    <location>
        <begin position="657"/>
        <end position="666"/>
    </location>
</feature>
<feature type="compositionally biased region" description="Low complexity" evidence="1">
    <location>
        <begin position="111"/>
        <end position="125"/>
    </location>
</feature>
<gene>
    <name evidence="3" type="ORF">MKZ38_000389</name>
</gene>
<dbReference type="Pfam" id="PF00169">
    <property type="entry name" value="PH"/>
    <property type="match status" value="1"/>
</dbReference>
<dbReference type="InterPro" id="IPR001849">
    <property type="entry name" value="PH_domain"/>
</dbReference>
<feature type="domain" description="PH" evidence="2">
    <location>
        <begin position="265"/>
        <end position="384"/>
    </location>
</feature>
<feature type="region of interest" description="Disordered" evidence="1">
    <location>
        <begin position="629"/>
        <end position="1078"/>
    </location>
</feature>
<feature type="compositionally biased region" description="Basic and acidic residues" evidence="1">
    <location>
        <begin position="130"/>
        <end position="151"/>
    </location>
</feature>
<dbReference type="Gene3D" id="2.30.29.30">
    <property type="entry name" value="Pleckstrin-homology domain (PH domain)/Phosphotyrosine-binding domain (PTB)"/>
    <property type="match status" value="1"/>
</dbReference>
<keyword evidence="4" id="KW-1185">Reference proteome</keyword>
<feature type="compositionally biased region" description="Low complexity" evidence="1">
    <location>
        <begin position="1341"/>
        <end position="1355"/>
    </location>
</feature>
<feature type="compositionally biased region" description="Basic residues" evidence="1">
    <location>
        <begin position="641"/>
        <end position="651"/>
    </location>
</feature>
<sequence length="1443" mass="157318">MSQFSGNWDARIHGSHSSSPQGPGSNVKQDSSDSFTSPSPAPSANQINLTRQQQEQEQLQHFQQQQQQQQQSQPQPIAVAAATAAASSHSSASTNGSRQVQSSPPPPPHRSLPQRQAQQQQVQQQTPVLERQEKPGPLSHDSRSDPIREGEAYYTSPDSGSQSSPKKQLPPIPPPHQQGISEEEREEQRDEIGDEEYQRSSPRSRRQSTYASNEGGGSPSRRVSGRQSRPLSMIQTYHPPLMDVNADTIPELLPIFTFLNSHANKLYNEGYFVKLDDQNTQGRTNPDRTWTECFAQLVGTVLSLWDAQELDIAGEEGVVLPKFVNLTDASIQMIASLPTTSGSNDQPLQNILSISTAGRNRYLLHFNSHHSLLQWTASIRLSMYEQATLQEAYTGALIAGKGKTLNNINLIMERARHPVESWVRVRFGAGTPWRRCYCVIRPPEEKEYQKAHKEWKKKSPYDRSGPPPLKGEMRFYDTKLSPKKQKKATPLATITDSYSAYAIYPQTKSLIDASTLVKIEGRITYFLEPPSDKEGFVFVMPEVPPAVSGFEMLLRFLFPTWDTFHLYGRPGRLVASILDQRSLMFAMPKHKKYGYLEVLDVTGLLLSDGSEGWTERDWRKKMKELTSTRMATVDDASSAKTHSRSGSRRSNRLSIGPSGSTGSTKPRVNFADDSIGAVRSGRSMTVSQAGARTDSAPPTNRGYGHSRNSSDPHGVPMPHNPLGYAAEFSPSQSPARGGTPPPGFRKDLASTPEGQSSDEELPRSQSPVLLQENVRDLNTPEPVTAPPAFSHSLTRKPTGKAYHSPELRKANARLSHTTLSQMMTPGTDPISDPMNDARINQDQNARWDSEDSPVSSSGYSGRHAPVVHPHTNPVGTMANVNGSREALNPPAQRGAGRPRSPLAQATGSQYGAEIRRAPQPPASAFANDSRYMQSVHSNPSSRSNSMGSQKHHAAFHRPFTPPVPSSSQPPMSNVQTSDPNPTVPLPERTASLRSGASDNTPQSASSVTSSFADLAIDPAALDKVHPTEPRMHGLSRRDTERSGASSNYDDASTTSPDYASTVQSDGTAESMERPRAGVLRTVGDVNHQQATGNANKIPEINFGPTYNMAVAGGRGVHNESPPQGSVGQGGLVPYSLGQKTPTPPGDYGHNRQASNETVRQVAWQAGSASAGTGTPSRGLSPEEFVQQRATQPAVLHQRQASGNTLRGGSPTPPLNRSATYDQVPKQVHSRNSSADLLQRPASRGANSALNVGSGLSAREQEHVAKMTGSSLLQVDHRRPEPQSAGLVGAIAQREREKMQLKQGLNNQAVHQAIHQRQQQAYQQQMHQQLQQQQMLQQFQQQQRQQQQQQPMYQQPTYGMSNASSPSVYTGMAQQSQPRQPYSGQPSQVGAQACAQGGGWSRSNVSQGAGRGVAPPQRGVTTNGQRNQGGRGHSPGPQFEGQAF</sequence>
<feature type="compositionally biased region" description="Polar residues" evidence="1">
    <location>
        <begin position="1166"/>
        <end position="1177"/>
    </location>
</feature>
<dbReference type="PROSITE" id="PS50003">
    <property type="entry name" value="PH_DOMAIN"/>
    <property type="match status" value="1"/>
</dbReference>
<name>A0AAD5RRJ4_9PEZI</name>
<feature type="compositionally biased region" description="Polar residues" evidence="1">
    <location>
        <begin position="838"/>
        <end position="859"/>
    </location>
</feature>
<dbReference type="FunFam" id="2.30.29.30:FF:000203">
    <property type="entry name" value="PH domain-containing protein"/>
    <property type="match status" value="1"/>
</dbReference>
<feature type="compositionally biased region" description="Polar residues" evidence="1">
    <location>
        <begin position="814"/>
        <end position="824"/>
    </location>
</feature>
<feature type="compositionally biased region" description="Polar residues" evidence="1">
    <location>
        <begin position="991"/>
        <end position="1011"/>
    </location>
</feature>
<feature type="compositionally biased region" description="Low complexity" evidence="1">
    <location>
        <begin position="934"/>
        <end position="948"/>
    </location>
</feature>
<evidence type="ECO:0000313" key="3">
    <source>
        <dbReference type="EMBL" id="KAJ2902559.1"/>
    </source>
</evidence>
<organism evidence="3 4">
    <name type="scientific">Zalerion maritima</name>
    <dbReference type="NCBI Taxonomy" id="339359"/>
    <lineage>
        <taxon>Eukaryota</taxon>
        <taxon>Fungi</taxon>
        <taxon>Dikarya</taxon>
        <taxon>Ascomycota</taxon>
        <taxon>Pezizomycotina</taxon>
        <taxon>Sordariomycetes</taxon>
        <taxon>Lulworthiomycetidae</taxon>
        <taxon>Lulworthiales</taxon>
        <taxon>Lulworthiaceae</taxon>
        <taxon>Zalerion</taxon>
    </lineage>
</organism>
<feature type="compositionally biased region" description="Low complexity" evidence="1">
    <location>
        <begin position="15"/>
        <end position="25"/>
    </location>
</feature>
<evidence type="ECO:0000256" key="1">
    <source>
        <dbReference type="SAM" id="MobiDB-lite"/>
    </source>
</evidence>
<feature type="compositionally biased region" description="Low complexity" evidence="1">
    <location>
        <begin position="219"/>
        <end position="229"/>
    </location>
</feature>
<dbReference type="Proteomes" id="UP001201980">
    <property type="component" value="Unassembled WGS sequence"/>
</dbReference>
<evidence type="ECO:0000313" key="4">
    <source>
        <dbReference type="Proteomes" id="UP001201980"/>
    </source>
</evidence>
<feature type="compositionally biased region" description="Polar residues" evidence="1">
    <location>
        <begin position="1356"/>
        <end position="1386"/>
    </location>
</feature>
<dbReference type="SUPFAM" id="SSF50729">
    <property type="entry name" value="PH domain-like"/>
    <property type="match status" value="1"/>
</dbReference>
<accession>A0AAD5RRJ4</accession>
<proteinExistence type="predicted"/>
<dbReference type="EMBL" id="JAKWBI020000109">
    <property type="protein sequence ID" value="KAJ2902559.1"/>
    <property type="molecule type" value="Genomic_DNA"/>
</dbReference>
<feature type="compositionally biased region" description="Low complexity" evidence="1">
    <location>
        <begin position="52"/>
        <end position="102"/>
    </location>
</feature>
<feature type="region of interest" description="Disordered" evidence="1">
    <location>
        <begin position="1113"/>
        <end position="1245"/>
    </location>
</feature>